<dbReference type="PANTHER" id="PTHR43177">
    <property type="entry name" value="PROTEIN NRFC"/>
    <property type="match status" value="1"/>
</dbReference>
<dbReference type="InterPro" id="IPR013783">
    <property type="entry name" value="Ig-like_fold"/>
</dbReference>
<evidence type="ECO:0000256" key="4">
    <source>
        <dbReference type="ARBA" id="ARBA00023014"/>
    </source>
</evidence>
<evidence type="ECO:0000313" key="6">
    <source>
        <dbReference type="EMBL" id="BDE94815.1"/>
    </source>
</evidence>
<keyword evidence="7" id="KW-1185">Reference proteome</keyword>
<dbReference type="InterPro" id="IPR050954">
    <property type="entry name" value="ET_IronSulfur_Cluster-Binding"/>
</dbReference>
<evidence type="ECO:0000259" key="5">
    <source>
        <dbReference type="PROSITE" id="PS51379"/>
    </source>
</evidence>
<keyword evidence="1" id="KW-0004">4Fe-4S</keyword>
<keyword evidence="3" id="KW-0408">Iron</keyword>
<dbReference type="CDD" id="cd10552">
    <property type="entry name" value="TH_beta_N"/>
    <property type="match status" value="1"/>
</dbReference>
<evidence type="ECO:0000256" key="3">
    <source>
        <dbReference type="ARBA" id="ARBA00023004"/>
    </source>
</evidence>
<dbReference type="Pfam" id="PF13247">
    <property type="entry name" value="Fer4_11"/>
    <property type="match status" value="1"/>
</dbReference>
<sequence length="273" mass="30300">MKTFVIDVAKCVGCRSCQLVCKDEHCDNDWMPYAAPQPDVGQQWLNVEEKERGQVPKVTVAYTPIMCQHCENAPCMAAAKDGAVYRRDDGLVVIDPVKAKGQKAIAEACPYHKVFWNEELDIPQKCTGCAHLLDDGWAVPRCVEACAHDALRFGDIEDFAGELDAAEKLHPEFGTGPSVYYLNLPKRFIGGEIADLEEEEVIIGAKVVLTDLATGQTRETESDDFGDFWFRQIEPADYSITVEAEGYLPRTVSDFISTVEKDLNVGTIALYRA</sequence>
<evidence type="ECO:0000313" key="7">
    <source>
        <dbReference type="Proteomes" id="UP001320544"/>
    </source>
</evidence>
<gene>
    <name evidence="6" type="ORF">CE91St30_01480</name>
</gene>
<accession>A0ABN6M9Y2</accession>
<dbReference type="RefSeq" id="WP_244411345.1">
    <property type="nucleotide sequence ID" value="NZ_AP025564.1"/>
</dbReference>
<dbReference type="InterPro" id="IPR017896">
    <property type="entry name" value="4Fe4S_Fe-S-bd"/>
</dbReference>
<proteinExistence type="predicted"/>
<reference evidence="6 7" key="1">
    <citation type="submission" date="2022-01" db="EMBL/GenBank/DDBJ databases">
        <title>Novel bile acid biosynthetic pathways are enriched in the microbiome of centenarians.</title>
        <authorList>
            <person name="Sato Y."/>
            <person name="Atarashi K."/>
            <person name="Plichta R.D."/>
            <person name="Arai Y."/>
            <person name="Sasajima S."/>
            <person name="Kearney M.S."/>
            <person name="Suda W."/>
            <person name="Takeshita K."/>
            <person name="Sasaki T."/>
            <person name="Okamoto S."/>
            <person name="Skelly N.A."/>
            <person name="Okamura Y."/>
            <person name="Vlamakis H."/>
            <person name="Li Y."/>
            <person name="Tanoue T."/>
            <person name="Takei H."/>
            <person name="Nittono H."/>
            <person name="Narushima S."/>
            <person name="Irie J."/>
            <person name="Itoh H."/>
            <person name="Moriya K."/>
            <person name="Sugiura Y."/>
            <person name="Suematsu M."/>
            <person name="Moritoki N."/>
            <person name="Shibata S."/>
            <person name="Littman R.D."/>
            <person name="Fischbach A.M."/>
            <person name="Uwamino Y."/>
            <person name="Inoue T."/>
            <person name="Honda A."/>
            <person name="Hattori M."/>
            <person name="Murai T."/>
            <person name="Xavier J.R."/>
            <person name="Hirose N."/>
            <person name="Honda K."/>
        </authorList>
    </citation>
    <scope>NUCLEOTIDE SEQUENCE [LARGE SCALE GENOMIC DNA]</scope>
    <source>
        <strain evidence="6 7">CE91-St30</strain>
    </source>
</reference>
<name>A0ABN6M9Y2_9ACTN</name>
<evidence type="ECO:0000256" key="1">
    <source>
        <dbReference type="ARBA" id="ARBA00022485"/>
    </source>
</evidence>
<evidence type="ECO:0000256" key="2">
    <source>
        <dbReference type="ARBA" id="ARBA00022723"/>
    </source>
</evidence>
<organism evidence="6 7">
    <name type="scientific">Raoultibacter timonensis</name>
    <dbReference type="NCBI Taxonomy" id="1907662"/>
    <lineage>
        <taxon>Bacteria</taxon>
        <taxon>Bacillati</taxon>
        <taxon>Actinomycetota</taxon>
        <taxon>Coriobacteriia</taxon>
        <taxon>Eggerthellales</taxon>
        <taxon>Eggerthellaceae</taxon>
        <taxon>Raoultibacter</taxon>
    </lineage>
</organism>
<dbReference type="Gene3D" id="2.60.40.10">
    <property type="entry name" value="Immunoglobulins"/>
    <property type="match status" value="1"/>
</dbReference>
<dbReference type="PANTHER" id="PTHR43177:SF3">
    <property type="entry name" value="PROTEIN NRFC HOMOLOG"/>
    <property type="match status" value="1"/>
</dbReference>
<dbReference type="Pfam" id="PF13620">
    <property type="entry name" value="CarboxypepD_reg"/>
    <property type="match status" value="1"/>
</dbReference>
<dbReference type="Proteomes" id="UP001320544">
    <property type="component" value="Chromosome"/>
</dbReference>
<dbReference type="SUPFAM" id="SSF54862">
    <property type="entry name" value="4Fe-4S ferredoxins"/>
    <property type="match status" value="1"/>
</dbReference>
<dbReference type="Gene3D" id="3.30.70.20">
    <property type="match status" value="2"/>
</dbReference>
<keyword evidence="4" id="KW-0411">Iron-sulfur</keyword>
<dbReference type="PROSITE" id="PS51379">
    <property type="entry name" value="4FE4S_FER_2"/>
    <property type="match status" value="1"/>
</dbReference>
<protein>
    <submittedName>
        <fullName evidence="6">Oxidoreductase</fullName>
    </submittedName>
</protein>
<feature type="domain" description="4Fe-4S ferredoxin-type" evidence="5">
    <location>
        <begin position="2"/>
        <end position="31"/>
    </location>
</feature>
<dbReference type="EMBL" id="AP025564">
    <property type="protein sequence ID" value="BDE94815.1"/>
    <property type="molecule type" value="Genomic_DNA"/>
</dbReference>
<keyword evidence="2" id="KW-0479">Metal-binding</keyword>
<dbReference type="SUPFAM" id="SSF49478">
    <property type="entry name" value="Cna protein B-type domain"/>
    <property type="match status" value="1"/>
</dbReference>